<dbReference type="SUPFAM" id="SSF48452">
    <property type="entry name" value="TPR-like"/>
    <property type="match status" value="1"/>
</dbReference>
<dbReference type="AlphaFoldDB" id="A0A0F9TMA8"/>
<dbReference type="EMBL" id="LAZR01001126">
    <property type="protein sequence ID" value="KKN50231.1"/>
    <property type="molecule type" value="Genomic_DNA"/>
</dbReference>
<reference evidence="4" key="1">
    <citation type="journal article" date="2015" name="Nature">
        <title>Complex archaea that bridge the gap between prokaryotes and eukaryotes.</title>
        <authorList>
            <person name="Spang A."/>
            <person name="Saw J.H."/>
            <person name="Jorgensen S.L."/>
            <person name="Zaremba-Niedzwiedzka K."/>
            <person name="Martijn J."/>
            <person name="Lind A.E."/>
            <person name="van Eijk R."/>
            <person name="Schleper C."/>
            <person name="Guy L."/>
            <person name="Ettema T.J."/>
        </authorList>
    </citation>
    <scope>NUCLEOTIDE SEQUENCE</scope>
</reference>
<evidence type="ECO:0000256" key="1">
    <source>
        <dbReference type="ARBA" id="ARBA00022729"/>
    </source>
</evidence>
<dbReference type="Pfam" id="PF13525">
    <property type="entry name" value="YfiO"/>
    <property type="match status" value="1"/>
</dbReference>
<evidence type="ECO:0000313" key="4">
    <source>
        <dbReference type="EMBL" id="KKN50231.1"/>
    </source>
</evidence>
<evidence type="ECO:0000259" key="3">
    <source>
        <dbReference type="Pfam" id="PF13525"/>
    </source>
</evidence>
<dbReference type="InterPro" id="IPR014162">
    <property type="entry name" value="CpoB_C"/>
</dbReference>
<dbReference type="GO" id="GO:0051301">
    <property type="term" value="P:cell division"/>
    <property type="evidence" value="ECO:0007669"/>
    <property type="project" value="InterPro"/>
</dbReference>
<dbReference type="HAMAP" id="MF_02066">
    <property type="entry name" value="CpoB"/>
    <property type="match status" value="1"/>
</dbReference>
<dbReference type="InterPro" id="IPR034706">
    <property type="entry name" value="CpoB"/>
</dbReference>
<keyword evidence="1" id="KW-0732">Signal</keyword>
<dbReference type="InterPro" id="IPR019734">
    <property type="entry name" value="TPR_rpt"/>
</dbReference>
<name>A0A0F9TMA8_9ZZZZ</name>
<proteinExistence type="inferred from homology"/>
<comment type="caution">
    <text evidence="4">The sequence shown here is derived from an EMBL/GenBank/DDBJ whole genome shotgun (WGS) entry which is preliminary data.</text>
</comment>
<protein>
    <recommendedName>
        <fullName evidence="3">Outer membrane lipoprotein BamD-like domain-containing protein</fullName>
    </recommendedName>
</protein>
<gene>
    <name evidence="4" type="ORF">LCGC14_0634940</name>
</gene>
<evidence type="ECO:0000256" key="2">
    <source>
        <dbReference type="SAM" id="MobiDB-lite"/>
    </source>
</evidence>
<organism evidence="4">
    <name type="scientific">marine sediment metagenome</name>
    <dbReference type="NCBI Taxonomy" id="412755"/>
    <lineage>
        <taxon>unclassified sequences</taxon>
        <taxon>metagenomes</taxon>
        <taxon>ecological metagenomes</taxon>
    </lineage>
</organism>
<dbReference type="PROSITE" id="PS50005">
    <property type="entry name" value="TPR"/>
    <property type="match status" value="1"/>
</dbReference>
<feature type="compositionally biased region" description="Basic and acidic residues" evidence="2">
    <location>
        <begin position="140"/>
        <end position="150"/>
    </location>
</feature>
<feature type="domain" description="Outer membrane lipoprotein BamD-like" evidence="3">
    <location>
        <begin position="166"/>
        <end position="287"/>
    </location>
</feature>
<dbReference type="InterPro" id="IPR011990">
    <property type="entry name" value="TPR-like_helical_dom_sf"/>
</dbReference>
<feature type="region of interest" description="Disordered" evidence="2">
    <location>
        <begin position="122"/>
        <end position="164"/>
    </location>
</feature>
<dbReference type="NCBIfam" id="TIGR02795">
    <property type="entry name" value="tol_pal_ybgF"/>
    <property type="match status" value="1"/>
</dbReference>
<dbReference type="Gene3D" id="1.25.40.10">
    <property type="entry name" value="Tetratricopeptide repeat domain"/>
    <property type="match status" value="1"/>
</dbReference>
<sequence>MRKRAIGIFLILLLALVSAGADKKKKTYELIYQDVQLLTQQFLALKEKIEKNSEDISFIKEHLDELLNIVKHLQTEQASFKEDQKKIPTQYQILLEKIETMTLQLIKFSEGLTEIKMALPPSPEQQEENLEDKQGQPPLPKKEKEDKKEEEQTEEVPEKPPVTHLSPKEVYNMAYSDYRKGNFELAIDGFRMYKEQFPESPLVDNSLYWIGECYFSQKKYAEAIEQFNELLLNYPRGDRIPAAYLKKGISLMELRKKEESLTVFKLLISKYPLEEETKIAQQKIRELLLENER</sequence>
<accession>A0A0F9TMA8</accession>
<dbReference type="InterPro" id="IPR039565">
    <property type="entry name" value="BamD-like"/>
</dbReference>